<protein>
    <submittedName>
        <fullName evidence="2">Acyl-CoA thioester hydrolase/BAAT C-terminal domain-containing protein</fullName>
    </submittedName>
</protein>
<keyword evidence="3" id="KW-1185">Reference proteome</keyword>
<feature type="domain" description="BAAT/Acyl-CoA thioester hydrolase C-terminal" evidence="1">
    <location>
        <begin position="123"/>
        <end position="291"/>
    </location>
</feature>
<accession>A0ABY8VNS9</accession>
<dbReference type="SUPFAM" id="SSF53474">
    <property type="entry name" value="alpha/beta-Hydrolases"/>
    <property type="match status" value="1"/>
</dbReference>
<name>A0ABY8VNS9_9CORY</name>
<dbReference type="GO" id="GO:0016787">
    <property type="term" value="F:hydrolase activity"/>
    <property type="evidence" value="ECO:0007669"/>
    <property type="project" value="UniProtKB-KW"/>
</dbReference>
<dbReference type="Pfam" id="PF08840">
    <property type="entry name" value="BAAT_C"/>
    <property type="match status" value="1"/>
</dbReference>
<dbReference type="InterPro" id="IPR029058">
    <property type="entry name" value="AB_hydrolase_fold"/>
</dbReference>
<evidence type="ECO:0000259" key="1">
    <source>
        <dbReference type="Pfam" id="PF08840"/>
    </source>
</evidence>
<reference evidence="2 3" key="1">
    <citation type="submission" date="2023-05" db="EMBL/GenBank/DDBJ databases">
        <title>Corynebacterium suedekumii sp. nov. and Corynebacterium breve sp. nov. isolated from raw cow's milk.</title>
        <authorList>
            <person name="Baer M.K."/>
            <person name="Mehl L."/>
            <person name="Hellmuth R."/>
            <person name="Marke G."/>
            <person name="Lipski A."/>
        </authorList>
    </citation>
    <scope>NUCLEOTIDE SEQUENCE [LARGE SCALE GENOMIC DNA]</scope>
    <source>
        <strain evidence="2 3">LM112</strain>
    </source>
</reference>
<dbReference type="EMBL" id="CP126970">
    <property type="protein sequence ID" value="WIM71291.1"/>
    <property type="molecule type" value="Genomic_DNA"/>
</dbReference>
<dbReference type="RefSeq" id="WP_284875864.1">
    <property type="nucleotide sequence ID" value="NZ_CP126970.1"/>
</dbReference>
<organism evidence="2 3">
    <name type="scientific">Corynebacterium suedekumii</name>
    <dbReference type="NCBI Taxonomy" id="3049801"/>
    <lineage>
        <taxon>Bacteria</taxon>
        <taxon>Bacillati</taxon>
        <taxon>Actinomycetota</taxon>
        <taxon>Actinomycetes</taxon>
        <taxon>Mycobacteriales</taxon>
        <taxon>Corynebacteriaceae</taxon>
        <taxon>Corynebacterium</taxon>
    </lineage>
</organism>
<proteinExistence type="predicted"/>
<dbReference type="InterPro" id="IPR014940">
    <property type="entry name" value="BAAT_C"/>
</dbReference>
<dbReference type="Proteomes" id="UP001238805">
    <property type="component" value="Chromosome"/>
</dbReference>
<keyword evidence="2" id="KW-0378">Hydrolase</keyword>
<evidence type="ECO:0000313" key="3">
    <source>
        <dbReference type="Proteomes" id="UP001238805"/>
    </source>
</evidence>
<gene>
    <name evidence="2" type="ORF">QP029_05810</name>
</gene>
<dbReference type="Gene3D" id="3.40.50.1820">
    <property type="entry name" value="alpha/beta hydrolase"/>
    <property type="match status" value="1"/>
</dbReference>
<sequence>MTTMRALLRLLLFTLVVLVILALAAWGVRTYNLNRYAIPGPDLTDRDAVIADHGGAPVDGDYLRGIHYPAEGDARPGTVVIFGGSEGSAADAQARQISARGHDVLALYFFGQPGQRDQLAEVPLDFFDEILHWRDTNGASGPLTVIGSSKGAELTANLAVRYPEIDHIVLYAPAEYTYAGLSFNSAQPPGSFTWRGEPVPHAPFTADPSVTFPMFSRLILGLPTSYRDSYEAAASTAPDDAATDIARFTGDGLLFAGTEDTMWQSEVATRALANRNPDLEPVVFDAAGHLFHQDITTLGPSWEVMLGGTVDANRQARRESDRLLFEHLDQWHPRC</sequence>
<evidence type="ECO:0000313" key="2">
    <source>
        <dbReference type="EMBL" id="WIM71291.1"/>
    </source>
</evidence>